<feature type="non-terminal residue" evidence="1">
    <location>
        <position position="1"/>
    </location>
</feature>
<name>A0A7T8GU36_CALRO</name>
<dbReference type="OrthoDB" id="1903104at2759"/>
<evidence type="ECO:0000313" key="2">
    <source>
        <dbReference type="Proteomes" id="UP000595437"/>
    </source>
</evidence>
<protein>
    <submittedName>
        <fullName evidence="1">Uncharacterized protein</fullName>
    </submittedName>
</protein>
<dbReference type="AlphaFoldDB" id="A0A7T8GU36"/>
<reference evidence="2" key="1">
    <citation type="submission" date="2021-01" db="EMBL/GenBank/DDBJ databases">
        <title>Caligus Genome Assembly.</title>
        <authorList>
            <person name="Gallardo-Escarate C."/>
        </authorList>
    </citation>
    <scope>NUCLEOTIDE SEQUENCE [LARGE SCALE GENOMIC DNA]</scope>
</reference>
<accession>A0A7T8GU36</accession>
<keyword evidence="2" id="KW-1185">Reference proteome</keyword>
<proteinExistence type="predicted"/>
<dbReference type="EMBL" id="CP045901">
    <property type="protein sequence ID" value="QQP37747.1"/>
    <property type="molecule type" value="Genomic_DNA"/>
</dbReference>
<dbReference type="Proteomes" id="UP000595437">
    <property type="component" value="Chromosome 12"/>
</dbReference>
<sequence length="66" mass="7732">RPTTGTVEKHHLADFVERAVQSTAEWNKKMNKDRSESRRSYFDLQTFNVHYPMNNRAECGFCPSPN</sequence>
<organism evidence="1 2">
    <name type="scientific">Caligus rogercresseyi</name>
    <name type="common">Sea louse</name>
    <dbReference type="NCBI Taxonomy" id="217165"/>
    <lineage>
        <taxon>Eukaryota</taxon>
        <taxon>Metazoa</taxon>
        <taxon>Ecdysozoa</taxon>
        <taxon>Arthropoda</taxon>
        <taxon>Crustacea</taxon>
        <taxon>Multicrustacea</taxon>
        <taxon>Hexanauplia</taxon>
        <taxon>Copepoda</taxon>
        <taxon>Siphonostomatoida</taxon>
        <taxon>Caligidae</taxon>
        <taxon>Caligus</taxon>
    </lineage>
</organism>
<gene>
    <name evidence="1" type="ORF">FKW44_018134</name>
</gene>
<evidence type="ECO:0000313" key="1">
    <source>
        <dbReference type="EMBL" id="QQP37747.1"/>
    </source>
</evidence>